<organism evidence="6">
    <name type="scientific">marine sediment metagenome</name>
    <dbReference type="NCBI Taxonomy" id="412755"/>
    <lineage>
        <taxon>unclassified sequences</taxon>
        <taxon>metagenomes</taxon>
        <taxon>ecological metagenomes</taxon>
    </lineage>
</organism>
<evidence type="ECO:0000256" key="3">
    <source>
        <dbReference type="ARBA" id="ARBA00023004"/>
    </source>
</evidence>
<evidence type="ECO:0000259" key="5">
    <source>
        <dbReference type="Pfam" id="PF01512"/>
    </source>
</evidence>
<dbReference type="PANTHER" id="PTHR43578">
    <property type="entry name" value="NADH-QUINONE OXIDOREDUCTASE SUBUNIT F"/>
    <property type="match status" value="1"/>
</dbReference>
<dbReference type="Gene3D" id="3.40.30.10">
    <property type="entry name" value="Glutaredoxin"/>
    <property type="match status" value="1"/>
</dbReference>
<evidence type="ECO:0000256" key="4">
    <source>
        <dbReference type="ARBA" id="ARBA00023014"/>
    </source>
</evidence>
<gene>
    <name evidence="6" type="ORF">S06H3_41956</name>
</gene>
<dbReference type="AlphaFoldDB" id="X1MUB8"/>
<feature type="non-terminal residue" evidence="6">
    <location>
        <position position="1"/>
    </location>
</feature>
<evidence type="ECO:0000256" key="1">
    <source>
        <dbReference type="ARBA" id="ARBA00022485"/>
    </source>
</evidence>
<dbReference type="GO" id="GO:0046872">
    <property type="term" value="F:metal ion binding"/>
    <property type="evidence" value="ECO:0007669"/>
    <property type="project" value="UniProtKB-KW"/>
</dbReference>
<protein>
    <recommendedName>
        <fullName evidence="5">NADH-ubiquinone oxidoreductase 51kDa subunit FMN-binding domain-containing protein</fullName>
    </recommendedName>
</protein>
<comment type="caution">
    <text evidence="6">The sequence shown here is derived from an EMBL/GenBank/DDBJ whole genome shotgun (WGS) entry which is preliminary data.</text>
</comment>
<keyword evidence="3" id="KW-0408">Iron</keyword>
<dbReference type="Gene3D" id="6.10.250.1450">
    <property type="match status" value="1"/>
</dbReference>
<sequence length="264" mass="29595">GKGMKLIYPDKLKISVGMATCGLATGAQEVYDEIENSIQENKLDAILTKTGCLGFCQKEPLVDVFIPGLPRLTYCEMTPSKARQLIVSIRNKELRDEYLLCKFEEEYLLDESMKKYGSNGNLNDIPSYQEIPFFSKQKKIALRNCGFINPDSMEEYIARCGYRSLYQVLSELSPEQTIEEVKKSGLRGRGGAGFPTGRKWEFARKVEGDIKYIVCNADEGDPGAYMDRSILEGDPHSVLEGMLIGAYAIGANKGFIYVRSEYPL</sequence>
<dbReference type="Gene3D" id="3.40.50.11540">
    <property type="entry name" value="NADH-ubiquinone oxidoreductase 51kDa subunit"/>
    <property type="match status" value="1"/>
</dbReference>
<keyword evidence="4" id="KW-0411">Iron-sulfur</keyword>
<evidence type="ECO:0000313" key="6">
    <source>
        <dbReference type="EMBL" id="GAI34878.1"/>
    </source>
</evidence>
<proteinExistence type="predicted"/>
<dbReference type="InterPro" id="IPR036249">
    <property type="entry name" value="Thioredoxin-like_sf"/>
</dbReference>
<evidence type="ECO:0000256" key="2">
    <source>
        <dbReference type="ARBA" id="ARBA00022723"/>
    </source>
</evidence>
<feature type="domain" description="NADH-ubiquinone oxidoreductase 51kDa subunit FMN-binding" evidence="5">
    <location>
        <begin position="181"/>
        <end position="263"/>
    </location>
</feature>
<dbReference type="CDD" id="cd02980">
    <property type="entry name" value="TRX_Fd_family"/>
    <property type="match status" value="1"/>
</dbReference>
<name>X1MUB8_9ZZZZ</name>
<reference evidence="6" key="1">
    <citation type="journal article" date="2014" name="Front. Microbiol.">
        <title>High frequency of phylogenetically diverse reductive dehalogenase-homologous genes in deep subseafloor sedimentary metagenomes.</title>
        <authorList>
            <person name="Kawai M."/>
            <person name="Futagami T."/>
            <person name="Toyoda A."/>
            <person name="Takaki Y."/>
            <person name="Nishi S."/>
            <person name="Hori S."/>
            <person name="Arai W."/>
            <person name="Tsubouchi T."/>
            <person name="Morono Y."/>
            <person name="Uchiyama I."/>
            <person name="Ito T."/>
            <person name="Fujiyama A."/>
            <person name="Inagaki F."/>
            <person name="Takami H."/>
        </authorList>
    </citation>
    <scope>NUCLEOTIDE SEQUENCE</scope>
    <source>
        <strain evidence="6">Expedition CK06-06</strain>
    </source>
</reference>
<dbReference type="Pfam" id="PF01512">
    <property type="entry name" value="Complex1_51K"/>
    <property type="match status" value="1"/>
</dbReference>
<accession>X1MUB8</accession>
<feature type="non-terminal residue" evidence="6">
    <location>
        <position position="264"/>
    </location>
</feature>
<dbReference type="InterPro" id="IPR011538">
    <property type="entry name" value="Nuo51_FMN-bd"/>
</dbReference>
<dbReference type="SUPFAM" id="SSF52833">
    <property type="entry name" value="Thioredoxin-like"/>
    <property type="match status" value="1"/>
</dbReference>
<keyword evidence="1" id="KW-0004">4Fe-4S</keyword>
<dbReference type="InterPro" id="IPR037225">
    <property type="entry name" value="Nuo51_FMN-bd_sf"/>
</dbReference>
<dbReference type="EMBL" id="BARV01025902">
    <property type="protein sequence ID" value="GAI34878.1"/>
    <property type="molecule type" value="Genomic_DNA"/>
</dbReference>
<dbReference type="GO" id="GO:0051539">
    <property type="term" value="F:4 iron, 4 sulfur cluster binding"/>
    <property type="evidence" value="ECO:0007669"/>
    <property type="project" value="UniProtKB-KW"/>
</dbReference>
<dbReference type="PANTHER" id="PTHR43578:SF3">
    <property type="entry name" value="NADH-QUINONE OXIDOREDUCTASE SUBUNIT F"/>
    <property type="match status" value="1"/>
</dbReference>
<dbReference type="SUPFAM" id="SSF142019">
    <property type="entry name" value="Nqo1 FMN-binding domain-like"/>
    <property type="match status" value="1"/>
</dbReference>
<keyword evidence="2" id="KW-0479">Metal-binding</keyword>